<keyword evidence="2" id="KW-0808">Transferase</keyword>
<dbReference type="SUPFAM" id="SSF53335">
    <property type="entry name" value="S-adenosyl-L-methionine-dependent methyltransferases"/>
    <property type="match status" value="1"/>
</dbReference>
<dbReference type="RefSeq" id="WP_079685974.1">
    <property type="nucleotide sequence ID" value="NZ_FUZU01000001.1"/>
</dbReference>
<keyword evidence="2" id="KW-0489">Methyltransferase</keyword>
<dbReference type="GO" id="GO:0008757">
    <property type="term" value="F:S-adenosylmethionine-dependent methyltransferase activity"/>
    <property type="evidence" value="ECO:0007669"/>
    <property type="project" value="InterPro"/>
</dbReference>
<dbReference type="Gene3D" id="3.40.50.150">
    <property type="entry name" value="Vaccinia Virus protein VP39"/>
    <property type="match status" value="1"/>
</dbReference>
<accession>A0A1T5JSH2</accession>
<organism evidence="2 3">
    <name type="scientific">Ohtaekwangia koreensis</name>
    <dbReference type="NCBI Taxonomy" id="688867"/>
    <lineage>
        <taxon>Bacteria</taxon>
        <taxon>Pseudomonadati</taxon>
        <taxon>Bacteroidota</taxon>
        <taxon>Cytophagia</taxon>
        <taxon>Cytophagales</taxon>
        <taxon>Fulvivirgaceae</taxon>
        <taxon>Ohtaekwangia</taxon>
    </lineage>
</organism>
<reference evidence="2 3" key="1">
    <citation type="submission" date="2017-02" db="EMBL/GenBank/DDBJ databases">
        <authorList>
            <person name="Peterson S.W."/>
        </authorList>
    </citation>
    <scope>NUCLEOTIDE SEQUENCE [LARGE SCALE GENOMIC DNA]</scope>
    <source>
        <strain evidence="2 3">DSM 25262</strain>
    </source>
</reference>
<sequence>MSEKLYKPSETITITDEELQSLALAIFKRHGIDFTCYERLSLKRRIIRAMGIFNIDSIHGLWTMILSDRAFIYSFMDEISVGLTALFRDPVLWRKLKSLLRNDQMISKSSLAIWHAGCSTGEEIYSMGIVLKESMYEKPVTAWATDISKQSIDHAQRGEYHQMKFQEYEQNYKEYNIYGSLKNYAVQDAGSFRMYTGLVDHVTFEYHNLITDQFNKKFDIIFCRNVMIYFDNGAKSKLLKKFHESLNPGGLLIIGFYDAIMSLIDPDKFQVLDLNAKIFIKVE</sequence>
<dbReference type="Proteomes" id="UP000190961">
    <property type="component" value="Unassembled WGS sequence"/>
</dbReference>
<keyword evidence="3" id="KW-1185">Reference proteome</keyword>
<gene>
    <name evidence="2" type="ORF">SAMN05660236_1437</name>
</gene>
<dbReference type="GO" id="GO:0032259">
    <property type="term" value="P:methylation"/>
    <property type="evidence" value="ECO:0007669"/>
    <property type="project" value="UniProtKB-KW"/>
</dbReference>
<evidence type="ECO:0000313" key="3">
    <source>
        <dbReference type="Proteomes" id="UP000190961"/>
    </source>
</evidence>
<dbReference type="InterPro" id="IPR000780">
    <property type="entry name" value="CheR_MeTrfase"/>
</dbReference>
<dbReference type="InterPro" id="IPR029063">
    <property type="entry name" value="SAM-dependent_MTases_sf"/>
</dbReference>
<dbReference type="Pfam" id="PF01739">
    <property type="entry name" value="CheR"/>
    <property type="match status" value="1"/>
</dbReference>
<dbReference type="InterPro" id="IPR022641">
    <property type="entry name" value="CheR_N"/>
</dbReference>
<evidence type="ECO:0000259" key="1">
    <source>
        <dbReference type="PROSITE" id="PS50123"/>
    </source>
</evidence>
<dbReference type="InterPro" id="IPR022642">
    <property type="entry name" value="CheR_C"/>
</dbReference>
<dbReference type="PANTHER" id="PTHR24422:SF8">
    <property type="entry name" value="CHEMOTAXIS PROTEIN"/>
    <property type="match status" value="1"/>
</dbReference>
<dbReference type="EMBL" id="FUZU01000001">
    <property type="protein sequence ID" value="SKC54333.1"/>
    <property type="molecule type" value="Genomic_DNA"/>
</dbReference>
<proteinExistence type="predicted"/>
<name>A0A1T5JSH2_9BACT</name>
<dbReference type="Pfam" id="PF03705">
    <property type="entry name" value="CheR_N"/>
    <property type="match status" value="1"/>
</dbReference>
<dbReference type="PRINTS" id="PR00996">
    <property type="entry name" value="CHERMTFRASE"/>
</dbReference>
<dbReference type="SUPFAM" id="SSF47757">
    <property type="entry name" value="Chemotaxis receptor methyltransferase CheR, N-terminal domain"/>
    <property type="match status" value="1"/>
</dbReference>
<dbReference type="STRING" id="688867.SAMN05660236_1437"/>
<dbReference type="OrthoDB" id="9816309at2"/>
<dbReference type="PROSITE" id="PS50123">
    <property type="entry name" value="CHER"/>
    <property type="match status" value="1"/>
</dbReference>
<feature type="domain" description="CheR-type methyltransferase" evidence="1">
    <location>
        <begin position="7"/>
        <end position="282"/>
    </location>
</feature>
<dbReference type="SMART" id="SM00138">
    <property type="entry name" value="MeTrc"/>
    <property type="match status" value="1"/>
</dbReference>
<protein>
    <submittedName>
        <fullName evidence="2">Chemotaxis protein methyltransferase CheR</fullName>
    </submittedName>
</protein>
<dbReference type="PANTHER" id="PTHR24422">
    <property type="entry name" value="CHEMOTAXIS PROTEIN METHYLTRANSFERASE"/>
    <property type="match status" value="1"/>
</dbReference>
<dbReference type="InterPro" id="IPR050903">
    <property type="entry name" value="Bact_Chemotaxis_MeTrfase"/>
</dbReference>
<dbReference type="CDD" id="cd02440">
    <property type="entry name" value="AdoMet_MTases"/>
    <property type="match status" value="1"/>
</dbReference>
<dbReference type="AlphaFoldDB" id="A0A1T5JSH2"/>
<evidence type="ECO:0000313" key="2">
    <source>
        <dbReference type="EMBL" id="SKC54333.1"/>
    </source>
</evidence>